<dbReference type="InterPro" id="IPR001816">
    <property type="entry name" value="Transl_elong_EFTs/EF1B"/>
</dbReference>
<dbReference type="InterPro" id="IPR018101">
    <property type="entry name" value="Transl_elong_Ts_CS"/>
</dbReference>
<dbReference type="FunFam" id="1.10.8.10:FF:000001">
    <property type="entry name" value="Elongation factor Ts"/>
    <property type="match status" value="1"/>
</dbReference>
<dbReference type="GO" id="GO:0005737">
    <property type="term" value="C:cytoplasm"/>
    <property type="evidence" value="ECO:0007669"/>
    <property type="project" value="UniProtKB-SubCell"/>
</dbReference>
<dbReference type="NCBIfam" id="TIGR00116">
    <property type="entry name" value="tsf"/>
    <property type="match status" value="1"/>
</dbReference>
<dbReference type="EMBL" id="JAENIO010000008">
    <property type="protein sequence ID" value="MBK1833358.1"/>
    <property type="molecule type" value="Genomic_DNA"/>
</dbReference>
<dbReference type="Gene3D" id="1.10.8.10">
    <property type="entry name" value="DNA helicase RuvA subunit, C-terminal domain"/>
    <property type="match status" value="1"/>
</dbReference>
<dbReference type="RefSeq" id="WP_200390793.1">
    <property type="nucleotide sequence ID" value="NZ_JAENIO010000008.1"/>
</dbReference>
<dbReference type="HAMAP" id="MF_00050">
    <property type="entry name" value="EF_Ts"/>
    <property type="match status" value="1"/>
</dbReference>
<keyword evidence="3 5" id="KW-0251">Elongation factor</keyword>
<dbReference type="FunFam" id="1.10.286.20:FF:000001">
    <property type="entry name" value="Elongation factor Ts"/>
    <property type="match status" value="1"/>
</dbReference>
<dbReference type="PROSITE" id="PS01126">
    <property type="entry name" value="EF_TS_1"/>
    <property type="match status" value="1"/>
</dbReference>
<dbReference type="InterPro" id="IPR036402">
    <property type="entry name" value="EF-Ts_dimer_sf"/>
</dbReference>
<dbReference type="Gene3D" id="1.10.286.20">
    <property type="match status" value="1"/>
</dbReference>
<protein>
    <recommendedName>
        <fullName evidence="2 5">Elongation factor Ts</fullName>
        <shortName evidence="5">EF-Ts</shortName>
    </recommendedName>
</protein>
<dbReference type="AlphaFoldDB" id="A0A934VGY1"/>
<comment type="function">
    <text evidence="5 6">Associates with the EF-Tu.GDP complex and induces the exchange of GDP to GTP. It remains bound to the aminoacyl-tRNA.EF-Tu.GTP complex up to the GTP hydrolysis stage on the ribosome.</text>
</comment>
<evidence type="ECO:0000256" key="6">
    <source>
        <dbReference type="RuleBase" id="RU000642"/>
    </source>
</evidence>
<evidence type="ECO:0000256" key="3">
    <source>
        <dbReference type="ARBA" id="ARBA00022768"/>
    </source>
</evidence>
<feature type="region of interest" description="Involved in Mg(2+) ion dislocation from EF-Tu" evidence="5">
    <location>
        <begin position="81"/>
        <end position="84"/>
    </location>
</feature>
<evidence type="ECO:0000256" key="1">
    <source>
        <dbReference type="ARBA" id="ARBA00005532"/>
    </source>
</evidence>
<proteinExistence type="inferred from homology"/>
<comment type="subcellular location">
    <subcellularLocation>
        <location evidence="5 7">Cytoplasm</location>
    </subcellularLocation>
</comment>
<dbReference type="SUPFAM" id="SSF54713">
    <property type="entry name" value="Elongation factor Ts (EF-Ts), dimerisation domain"/>
    <property type="match status" value="2"/>
</dbReference>
<accession>A0A934VGY1</accession>
<evidence type="ECO:0000256" key="4">
    <source>
        <dbReference type="ARBA" id="ARBA00022917"/>
    </source>
</evidence>
<dbReference type="CDD" id="cd14275">
    <property type="entry name" value="UBA_EF-Ts"/>
    <property type="match status" value="1"/>
</dbReference>
<dbReference type="SUPFAM" id="SSF46934">
    <property type="entry name" value="UBA-like"/>
    <property type="match status" value="1"/>
</dbReference>
<dbReference type="PANTHER" id="PTHR11741">
    <property type="entry name" value="ELONGATION FACTOR TS"/>
    <property type="match status" value="1"/>
</dbReference>
<keyword evidence="5" id="KW-0963">Cytoplasm</keyword>
<dbReference type="GO" id="GO:0003746">
    <property type="term" value="F:translation elongation factor activity"/>
    <property type="evidence" value="ECO:0007669"/>
    <property type="project" value="UniProtKB-UniRule"/>
</dbReference>
<feature type="domain" description="Translation elongation factor EFTs/EF1B dimerisation" evidence="8">
    <location>
        <begin position="72"/>
        <end position="288"/>
    </location>
</feature>
<dbReference type="InterPro" id="IPR009060">
    <property type="entry name" value="UBA-like_sf"/>
</dbReference>
<evidence type="ECO:0000256" key="2">
    <source>
        <dbReference type="ARBA" id="ARBA00016956"/>
    </source>
</evidence>
<evidence type="ECO:0000256" key="5">
    <source>
        <dbReference type="HAMAP-Rule" id="MF_00050"/>
    </source>
</evidence>
<dbReference type="Pfam" id="PF00889">
    <property type="entry name" value="EF_TS"/>
    <property type="match status" value="1"/>
</dbReference>
<reference evidence="9" key="1">
    <citation type="submission" date="2021-01" db="EMBL/GenBank/DDBJ databases">
        <title>Modified the classification status of verrucomicrobia.</title>
        <authorList>
            <person name="Feng X."/>
        </authorList>
    </citation>
    <scope>NUCLEOTIDE SEQUENCE</scope>
    <source>
        <strain evidence="9">KCTC 12986</strain>
    </source>
</reference>
<keyword evidence="4 5" id="KW-0648">Protein biosynthesis</keyword>
<evidence type="ECO:0000259" key="8">
    <source>
        <dbReference type="Pfam" id="PF00889"/>
    </source>
</evidence>
<evidence type="ECO:0000313" key="10">
    <source>
        <dbReference type="Proteomes" id="UP000604083"/>
    </source>
</evidence>
<dbReference type="PANTHER" id="PTHR11741:SF0">
    <property type="entry name" value="ELONGATION FACTOR TS, MITOCHONDRIAL"/>
    <property type="match status" value="1"/>
</dbReference>
<organism evidence="9 10">
    <name type="scientific">Roseibacillus ishigakijimensis</name>
    <dbReference type="NCBI Taxonomy" id="454146"/>
    <lineage>
        <taxon>Bacteria</taxon>
        <taxon>Pseudomonadati</taxon>
        <taxon>Verrucomicrobiota</taxon>
        <taxon>Verrucomicrobiia</taxon>
        <taxon>Verrucomicrobiales</taxon>
        <taxon>Verrucomicrobiaceae</taxon>
        <taxon>Roseibacillus</taxon>
    </lineage>
</organism>
<dbReference type="PROSITE" id="PS01127">
    <property type="entry name" value="EF_TS_2"/>
    <property type="match status" value="1"/>
</dbReference>
<sequence>MAITASQVKELRERTNVAMMECKKALTETNGDMEAAIKILRERSGLKAAKKADREAKEGLVSAQLSADGKSGVLVEINCETDFVAKNDNFGAFVTEIAETVAATDAQDLESALNVPMGEDTVGGAVKAKVIELGENLQFSRFERFDVAGAGAIASYIHMGGKVGVLLEVSCEKEETPSQEAFKDLVKDITLHIAAAAPAGLNRSDIPAELVEAEKEVFRKQMENSGKPAEILEKIIEGKLGKFYSEQCLVDQGFVKDPDISISALLEQKGKELGDTLTINRFTRFAVGS</sequence>
<keyword evidence="10" id="KW-1185">Reference proteome</keyword>
<evidence type="ECO:0000256" key="7">
    <source>
        <dbReference type="RuleBase" id="RU000643"/>
    </source>
</evidence>
<evidence type="ECO:0000313" key="9">
    <source>
        <dbReference type="EMBL" id="MBK1833358.1"/>
    </source>
</evidence>
<comment type="similarity">
    <text evidence="1 5 6">Belongs to the EF-Ts family.</text>
</comment>
<name>A0A934VGY1_9BACT</name>
<gene>
    <name evidence="5" type="primary">tsf</name>
    <name evidence="9" type="ORF">JIN78_04725</name>
</gene>
<dbReference type="Gene3D" id="3.30.479.20">
    <property type="entry name" value="Elongation factor Ts, dimerisation domain"/>
    <property type="match status" value="2"/>
</dbReference>
<comment type="caution">
    <text evidence="9">The sequence shown here is derived from an EMBL/GenBank/DDBJ whole genome shotgun (WGS) entry which is preliminary data.</text>
</comment>
<dbReference type="Proteomes" id="UP000604083">
    <property type="component" value="Unassembled WGS sequence"/>
</dbReference>
<dbReference type="InterPro" id="IPR014039">
    <property type="entry name" value="Transl_elong_EFTs/EF1B_dimer"/>
</dbReference>